<dbReference type="KEGG" id="dori:FH5T_12200"/>
<dbReference type="Proteomes" id="UP000023772">
    <property type="component" value="Chromosome"/>
</dbReference>
<keyword evidence="3" id="KW-1185">Reference proteome</keyword>
<name>X5DMY4_9BACT</name>
<evidence type="ECO:0000313" key="3">
    <source>
        <dbReference type="Proteomes" id="UP000023772"/>
    </source>
</evidence>
<evidence type="ECO:0000313" key="1">
    <source>
        <dbReference type="EMBL" id="AHW61967.1"/>
    </source>
</evidence>
<dbReference type="HOGENOM" id="CLU_2860533_0_0_10"/>
<proteinExistence type="predicted"/>
<evidence type="ECO:0000313" key="4">
    <source>
        <dbReference type="Proteomes" id="UP000181981"/>
    </source>
</evidence>
<evidence type="ECO:0000313" key="2">
    <source>
        <dbReference type="EMBL" id="SET00662.1"/>
    </source>
</evidence>
<reference evidence="2 4" key="2">
    <citation type="submission" date="2016-10" db="EMBL/GenBank/DDBJ databases">
        <authorList>
            <person name="de Groot N.N."/>
        </authorList>
    </citation>
    <scope>NUCLEOTIDE SEQUENCE [LARGE SCALE GENOMIC DNA]</scope>
    <source>
        <strain evidence="2 4">DSM 25947</strain>
    </source>
</reference>
<gene>
    <name evidence="1" type="ORF">FH5T_12200</name>
    <name evidence="2" type="ORF">SAMN05444285_104162</name>
</gene>
<sequence>MSQQHKNIQKHFQESGNLYEKVADLSIKKQRQSTLSLFPNLTKSISMKKTLKLFKSMLQKYGVF</sequence>
<dbReference type="AlphaFoldDB" id="X5DMY4"/>
<reference evidence="1 3" key="1">
    <citation type="submission" date="2014-03" db="EMBL/GenBank/DDBJ databases">
        <title>Complete genome sequence of a deeply braunched marine Bacteroidia bacterium Draconibacterium orientale type strain FH5T.</title>
        <authorList>
            <person name="Li X."/>
            <person name="Wang X."/>
            <person name="Xie Z."/>
            <person name="Du Z."/>
            <person name="Chen G."/>
        </authorList>
    </citation>
    <scope>NUCLEOTIDE SEQUENCE [LARGE SCALE GENOMIC DNA]</scope>
    <source>
        <strain evidence="1 3">FH5</strain>
    </source>
</reference>
<organism evidence="2 4">
    <name type="scientific">Draconibacterium orientale</name>
    <dbReference type="NCBI Taxonomy" id="1168034"/>
    <lineage>
        <taxon>Bacteria</taxon>
        <taxon>Pseudomonadati</taxon>
        <taxon>Bacteroidota</taxon>
        <taxon>Bacteroidia</taxon>
        <taxon>Marinilabiliales</taxon>
        <taxon>Prolixibacteraceae</taxon>
        <taxon>Draconibacterium</taxon>
    </lineage>
</organism>
<protein>
    <submittedName>
        <fullName evidence="2">Uncharacterized protein</fullName>
    </submittedName>
</protein>
<accession>X5DMY4</accession>
<dbReference type="EMBL" id="FOHT01000004">
    <property type="protein sequence ID" value="SET00662.1"/>
    <property type="molecule type" value="Genomic_DNA"/>
</dbReference>
<dbReference type="EMBL" id="CP007451">
    <property type="protein sequence ID" value="AHW61967.1"/>
    <property type="molecule type" value="Genomic_DNA"/>
</dbReference>
<dbReference type="Proteomes" id="UP000181981">
    <property type="component" value="Unassembled WGS sequence"/>
</dbReference>